<proteinExistence type="predicted"/>
<dbReference type="SUPFAM" id="SSF48464">
    <property type="entry name" value="ENTH/VHS domain"/>
    <property type="match status" value="1"/>
</dbReference>
<accession>A0A0P1KUA6</accession>
<dbReference type="Gene3D" id="1.25.40.90">
    <property type="match status" value="1"/>
</dbReference>
<feature type="region of interest" description="Disordered" evidence="1">
    <location>
        <begin position="246"/>
        <end position="327"/>
    </location>
</feature>
<feature type="compositionally biased region" description="Basic and acidic residues" evidence="1">
    <location>
        <begin position="277"/>
        <end position="289"/>
    </location>
</feature>
<dbReference type="GO" id="GO:0099122">
    <property type="term" value="F:RNA polymerase II C-terminal domain binding"/>
    <property type="evidence" value="ECO:0007669"/>
    <property type="project" value="InterPro"/>
</dbReference>
<reference evidence="4" key="1">
    <citation type="submission" date="2015-10" db="EMBL/GenBank/DDBJ databases">
        <authorList>
            <person name="Devillers H."/>
        </authorList>
    </citation>
    <scope>NUCLEOTIDE SEQUENCE [LARGE SCALE GENOMIC DNA]</scope>
</reference>
<dbReference type="InterPro" id="IPR006569">
    <property type="entry name" value="CID_dom"/>
</dbReference>
<evidence type="ECO:0000313" key="3">
    <source>
        <dbReference type="EMBL" id="CUS23715.1"/>
    </source>
</evidence>
<feature type="compositionally biased region" description="Basic and acidic residues" evidence="1">
    <location>
        <begin position="300"/>
        <end position="319"/>
    </location>
</feature>
<dbReference type="EMBL" id="LN890568">
    <property type="protein sequence ID" value="CUS23715.1"/>
    <property type="molecule type" value="Genomic_DNA"/>
</dbReference>
<feature type="domain" description="CID" evidence="2">
    <location>
        <begin position="1"/>
        <end position="135"/>
    </location>
</feature>
<dbReference type="InterPro" id="IPR008942">
    <property type="entry name" value="ENTH_VHS"/>
</dbReference>
<name>A0A0P1KUA6_9SACH</name>
<dbReference type="InterPro" id="IPR047883">
    <property type="entry name" value="Rtt103-like_CID"/>
</dbReference>
<evidence type="ECO:0000256" key="1">
    <source>
        <dbReference type="SAM" id="MobiDB-lite"/>
    </source>
</evidence>
<feature type="compositionally biased region" description="Polar residues" evidence="1">
    <location>
        <begin position="246"/>
        <end position="256"/>
    </location>
</feature>
<dbReference type="OrthoDB" id="10069473at2759"/>
<dbReference type="Pfam" id="PF04818">
    <property type="entry name" value="CID"/>
    <property type="match status" value="1"/>
</dbReference>
<protein>
    <submittedName>
        <fullName evidence="3">LAQU0S11e02630g1_1</fullName>
    </submittedName>
</protein>
<dbReference type="SMART" id="SM00582">
    <property type="entry name" value="RPR"/>
    <property type="match status" value="1"/>
</dbReference>
<evidence type="ECO:0000259" key="2">
    <source>
        <dbReference type="PROSITE" id="PS51391"/>
    </source>
</evidence>
<dbReference type="AlphaFoldDB" id="A0A0P1KUA6"/>
<dbReference type="Proteomes" id="UP000236544">
    <property type="component" value="Unassembled WGS sequence"/>
</dbReference>
<dbReference type="GO" id="GO:0031124">
    <property type="term" value="P:mRNA 3'-end processing"/>
    <property type="evidence" value="ECO:0007669"/>
    <property type="project" value="InterPro"/>
</dbReference>
<gene>
    <name evidence="3" type="ORF">LAQU0_S11e02630g</name>
</gene>
<organism evidence="3 4">
    <name type="scientific">Lachancea quebecensis</name>
    <dbReference type="NCBI Taxonomy" id="1654605"/>
    <lineage>
        <taxon>Eukaryota</taxon>
        <taxon>Fungi</taxon>
        <taxon>Dikarya</taxon>
        <taxon>Ascomycota</taxon>
        <taxon>Saccharomycotina</taxon>
        <taxon>Saccharomycetes</taxon>
        <taxon>Saccharomycetales</taxon>
        <taxon>Saccharomycetaceae</taxon>
        <taxon>Lachancea</taxon>
    </lineage>
</organism>
<dbReference type="PANTHER" id="PTHR12460">
    <property type="entry name" value="CYCLIN-DEPENDENT KINASE INHIBITOR-RELATED PROTEIN"/>
    <property type="match status" value="1"/>
</dbReference>
<keyword evidence="4" id="KW-1185">Reference proteome</keyword>
<dbReference type="CDD" id="cd17003">
    <property type="entry name" value="CID_Rtt103"/>
    <property type="match status" value="1"/>
</dbReference>
<dbReference type="PANTHER" id="PTHR12460:SF0">
    <property type="entry name" value="CID DOMAIN-CONTAINING PROTEIN-RELATED"/>
    <property type="match status" value="1"/>
</dbReference>
<sequence length="353" mass="39820">MSFSQEQLTSKLNALDETQESIVSASKWLLSQYKEANQVAQCWRQFILRPSTNTRRKLLAIYLANDVIQQSKHKRVGEFGRAFGAIMPEVLGKVYPEFTQELQKKVKRVVDIWRERQVFSESVFKDLYPQLKQSKRAAEPRALPLDIAPEIKRLVEVFAKLSKFQVSTSAAKTRFDTSLEALDPNSVVYQENYKTVQKVGQAAKDSLDKSVSYRKQAIKELKMMLNFQEEQMRQDQDLVSEIDQVLTSKDPTTTTHDPLGETDLLPTYEASDGSDSDSDKSMSDDEKPPTKRQSPSADSNDSKRAKIETASIDDIKTEAYETEAYEPTPAEVAANSSLAVTSSIQDLLSKLAN</sequence>
<evidence type="ECO:0000313" key="4">
    <source>
        <dbReference type="Proteomes" id="UP000236544"/>
    </source>
</evidence>
<dbReference type="PROSITE" id="PS51391">
    <property type="entry name" value="CID"/>
    <property type="match status" value="1"/>
</dbReference>